<dbReference type="Gene3D" id="2.120.10.30">
    <property type="entry name" value="TolB, C-terminal domain"/>
    <property type="match status" value="1"/>
</dbReference>
<accession>A0A1H7VQU4</accession>
<evidence type="ECO:0000313" key="2">
    <source>
        <dbReference type="Proteomes" id="UP000199421"/>
    </source>
</evidence>
<dbReference type="OrthoDB" id="697094at2"/>
<protein>
    <recommendedName>
        <fullName evidence="3">Lactonase, 7-bladed beta-propeller</fullName>
    </recommendedName>
</protein>
<sequence length="367" mass="40174">MKRILLYSLLILSIAGIWYACKKADDEPIYPTAPISRLYISLSDLESSETAQFRNVMVIDPADSTVGTDELPVADSYDTDPKRGMGITFDPTIKRVFQVSRNDSTVRLFTVSEAGALTASTSFKDTINLREGRAIAYHRASDQLIVTDNALNASSIHIFSNPLRLTGQRKARKRLLLKSQPYGIALSEKTDSSMMVSMQGDKREILQYDLEAISGLPDSTVADTLKPKASIGIATATDLRGISYSSALDVLVIADIGVVDQSSPDGSIYIIENALSKFATGGTITPDRVISGSNANLMDPIDVAIDDRDDKEHYIYVTDRYGRRISRFLLSANGNTAPNATRSVGQMTPEFIYLDARPRPSLTENSQ</sequence>
<keyword evidence="2" id="KW-1185">Reference proteome</keyword>
<dbReference type="Proteomes" id="UP000199421">
    <property type="component" value="Unassembled WGS sequence"/>
</dbReference>
<dbReference type="EMBL" id="FOAF01000007">
    <property type="protein sequence ID" value="SEM11158.1"/>
    <property type="molecule type" value="Genomic_DNA"/>
</dbReference>
<proteinExistence type="predicted"/>
<dbReference type="PROSITE" id="PS51257">
    <property type="entry name" value="PROKAR_LIPOPROTEIN"/>
    <property type="match status" value="1"/>
</dbReference>
<dbReference type="STRING" id="407022.SAMN05661044_04283"/>
<evidence type="ECO:0008006" key="3">
    <source>
        <dbReference type="Google" id="ProtNLM"/>
    </source>
</evidence>
<dbReference type="AlphaFoldDB" id="A0A1H7VQU4"/>
<name>A0A1H7VQU4_OLID1</name>
<organism evidence="1 2">
    <name type="scientific">Olivibacter domesticus</name>
    <name type="common">Pseudosphingobacterium domesticum</name>
    <dbReference type="NCBI Taxonomy" id="407022"/>
    <lineage>
        <taxon>Bacteria</taxon>
        <taxon>Pseudomonadati</taxon>
        <taxon>Bacteroidota</taxon>
        <taxon>Sphingobacteriia</taxon>
        <taxon>Sphingobacteriales</taxon>
        <taxon>Sphingobacteriaceae</taxon>
        <taxon>Olivibacter</taxon>
    </lineage>
</organism>
<gene>
    <name evidence="1" type="ORF">SAMN05661044_04283</name>
</gene>
<evidence type="ECO:0000313" key="1">
    <source>
        <dbReference type="EMBL" id="SEM11158.1"/>
    </source>
</evidence>
<dbReference type="SUPFAM" id="SSF63825">
    <property type="entry name" value="YWTD domain"/>
    <property type="match status" value="1"/>
</dbReference>
<dbReference type="RefSeq" id="WP_093328685.1">
    <property type="nucleotide sequence ID" value="NZ_FOAF01000007.1"/>
</dbReference>
<dbReference type="InterPro" id="IPR011042">
    <property type="entry name" value="6-blade_b-propeller_TolB-like"/>
</dbReference>
<reference evidence="2" key="1">
    <citation type="submission" date="2016-10" db="EMBL/GenBank/DDBJ databases">
        <authorList>
            <person name="Varghese N."/>
            <person name="Submissions S."/>
        </authorList>
    </citation>
    <scope>NUCLEOTIDE SEQUENCE [LARGE SCALE GENOMIC DNA]</scope>
    <source>
        <strain evidence="2">DSM 18733</strain>
    </source>
</reference>